<sequence length="1654" mass="181890">MKRLTRIFLWFIVGVLALVGLVIVFVQSPTGQDFITKQAVTFLRKKLGTPVVVEKVRFRIPDWVTLEGVYVPDLKKDTLLYGKRLHVDLDMLGLLSGNVKLNQIELENIRAKVIRTLPDTTFNFNYILDAFMSKDEKVDTTSSSDPFDISLKRVKLNNVRITYNDAIIGTDADLYLKDLSTDFKEFSIAKSQYHFGNITGNGGAAKLRLYKSVKPSPVAPPSTVPPEVAAADTLDLNIGTVNLANFDWQMNSEEDGMRNSVKLGKLELEGDKIYLNGQKIIFKKIALENTEAIVEMANKPEPAPTKKTQTQPAKKPEENSTDNGPGWTAILGNVEVNKVRLKYDDKYAPRQTKGLDYGHLDVSNLALVLKNFTYSPDRIAGQLAKGTFTEQSGLNLQSLTANFTYSNKEIGLRNLFLKTPQTVIRDEMVMQYDTIADLSNNLGNVRVKVNIKQSQVAMKDVLLLVPDLAKNPTFKNNQNDIIKADGIITGKVNNLSVSKLSITGFGATRVLAKGNITGLPDPNKLGFNLDITEVSTTKQDIIKLAGADAIPESIELPEKIAIKGKLRGKANDLQVDASLESDLGGAVFTGKLQNFVKGQNQAYDGKLTLEEFDAGKLIKQPENVGKLTLEVNAKGTGIDPKTMNASIDGTAKKAVLKGYEYNNLILKGNINNQIANINASLDDPNADFKLLANVDLSKEFPGVEGNVSINNIDLKKLNLYADDLKIKGDIKMDLASTDPKNPSGTVSINKAVIEMGGKVIPLDTTNLQIQNLPEGRNIVLKSPIVNAEVEGNFDFERILDMVLTEVNKYFKIPDVAYTPVTEGYDIHINAKINQHPIIQSFVPELTKLGTVSFIAEIDNRKDTTMQATVIVPLVEYDSSSVRNANLKLYATGNKATYSGAISQINVSDFSIKRTSLSGEIADNALTTKVVLKDSLNKDQYALAARLKSEEGKYRMNLSSRGTLIDYKEWRSDSTGYIEYGPQGLLVKQFLLEQNGQKLLVNSASNEPNSPIDVKIDSLDIKPFVTIATLDSTLAGGTLNGELKLSNYMTSPVFTGDLVINNLTVTQIPVGNLALKANNETADIIAAKVSLTNDKNDIQVHGNYLTKQKEALDLTVDINKLGAETVKAFSFGQIKSADGNLSGKLAIKGEPTKPKVSGELKFDDVALSLTQLGSKYIFNNQVLTFNDSDLKFNNFVIADTLGQKLTVNGNLNLQNIPEFNYKLQVNANNFMALNGSRKDNDFFYGKGFIDANLNITGVGAKPSIDGTVKLKEGSDITVILPDESISETETDGIIEFVNMKNPAPVAAQDSSQLASTYDFASEMALNIEVDDKSQLTIVIDEVNGDNLKIKGNAQLNTGITPSGEFYIFGLYEVTSGQYDLTFEVLKRQFTIEKGSNLLWTGDPMKAQIDITAAYPVSVDLTSLNEGTRLYGKVPIKVLLKMQGNLSSPDISFDIQLDETLASSDVKNFVENNAVFRDIKRDPVVMNKEVFSLLVLNRFSGQQSSDFFSGMNAEAIARQSVSKILTEQLNILAGDLIKGVKLDFNLNSNFQPSQTGTGARTDLNVGLSKAFLNDRLTVSVGKNFQLENTTGIQKNSTEIFDNIALNYNLTKDGRYMFRAYRKNEFFILDGYVQETGVSFALTLSYEYFKELFNKQK</sequence>
<keyword evidence="2 6" id="KW-0812">Transmembrane</keyword>
<feature type="transmembrane region" description="Helical" evidence="6">
    <location>
        <begin position="7"/>
        <end position="26"/>
    </location>
</feature>
<evidence type="ECO:0000259" key="7">
    <source>
        <dbReference type="Pfam" id="PF04357"/>
    </source>
</evidence>
<keyword evidence="9" id="KW-1185">Reference proteome</keyword>
<evidence type="ECO:0000256" key="1">
    <source>
        <dbReference type="ARBA" id="ARBA00004167"/>
    </source>
</evidence>
<organism evidence="8 9">
    <name type="scientific">Emticicia soli</name>
    <dbReference type="NCBI Taxonomy" id="2027878"/>
    <lineage>
        <taxon>Bacteria</taxon>
        <taxon>Pseudomonadati</taxon>
        <taxon>Bacteroidota</taxon>
        <taxon>Cytophagia</taxon>
        <taxon>Cytophagales</taxon>
        <taxon>Leadbetterellaceae</taxon>
        <taxon>Emticicia</taxon>
    </lineage>
</organism>
<protein>
    <submittedName>
        <fullName evidence="8">Translocation/assembly module TamB domain-containing protein</fullName>
    </submittedName>
</protein>
<reference evidence="9" key="1">
    <citation type="journal article" date="2019" name="Int. J. Syst. Evol. Microbiol.">
        <title>The Global Catalogue of Microorganisms (GCM) 10K type strain sequencing project: providing services to taxonomists for standard genome sequencing and annotation.</title>
        <authorList>
            <consortium name="The Broad Institute Genomics Platform"/>
            <consortium name="The Broad Institute Genome Sequencing Center for Infectious Disease"/>
            <person name="Wu L."/>
            <person name="Ma J."/>
        </authorList>
    </citation>
    <scope>NUCLEOTIDE SEQUENCE [LARGE SCALE GENOMIC DNA]</scope>
    <source>
        <strain evidence="9">KCTC 52344</strain>
    </source>
</reference>
<gene>
    <name evidence="8" type="ORF">ACFSR2_07745</name>
</gene>
<name>A0ABW5J419_9BACT</name>
<dbReference type="Pfam" id="PF04357">
    <property type="entry name" value="TamB"/>
    <property type="match status" value="1"/>
</dbReference>
<dbReference type="InterPro" id="IPR007452">
    <property type="entry name" value="TamB_C"/>
</dbReference>
<comment type="caution">
    <text evidence="8">The sequence shown here is derived from an EMBL/GenBank/DDBJ whole genome shotgun (WGS) entry which is preliminary data.</text>
</comment>
<evidence type="ECO:0000256" key="6">
    <source>
        <dbReference type="SAM" id="Phobius"/>
    </source>
</evidence>
<accession>A0ABW5J419</accession>
<keyword evidence="3 6" id="KW-1133">Transmembrane helix</keyword>
<evidence type="ECO:0000256" key="5">
    <source>
        <dbReference type="SAM" id="MobiDB-lite"/>
    </source>
</evidence>
<evidence type="ECO:0000256" key="3">
    <source>
        <dbReference type="ARBA" id="ARBA00022989"/>
    </source>
</evidence>
<evidence type="ECO:0000256" key="4">
    <source>
        <dbReference type="ARBA" id="ARBA00023136"/>
    </source>
</evidence>
<dbReference type="RefSeq" id="WP_340235230.1">
    <property type="nucleotide sequence ID" value="NZ_JBBEWC010000003.1"/>
</dbReference>
<feature type="region of interest" description="Disordered" evidence="5">
    <location>
        <begin position="297"/>
        <end position="328"/>
    </location>
</feature>
<evidence type="ECO:0000256" key="2">
    <source>
        <dbReference type="ARBA" id="ARBA00022692"/>
    </source>
</evidence>
<evidence type="ECO:0000313" key="8">
    <source>
        <dbReference type="EMBL" id="MFD2520769.1"/>
    </source>
</evidence>
<proteinExistence type="predicted"/>
<dbReference type="PANTHER" id="PTHR36985">
    <property type="entry name" value="TRANSLOCATION AND ASSEMBLY MODULE SUBUNIT TAMB"/>
    <property type="match status" value="1"/>
</dbReference>
<feature type="domain" description="Translocation and assembly module TamB C-terminal" evidence="7">
    <location>
        <begin position="1197"/>
        <end position="1633"/>
    </location>
</feature>
<dbReference type="EMBL" id="JBHULC010000008">
    <property type="protein sequence ID" value="MFD2520769.1"/>
    <property type="molecule type" value="Genomic_DNA"/>
</dbReference>
<comment type="subcellular location">
    <subcellularLocation>
        <location evidence="1">Membrane</location>
        <topology evidence="1">Single-pass membrane protein</topology>
    </subcellularLocation>
</comment>
<evidence type="ECO:0000313" key="9">
    <source>
        <dbReference type="Proteomes" id="UP001597510"/>
    </source>
</evidence>
<dbReference type="Proteomes" id="UP001597510">
    <property type="component" value="Unassembled WGS sequence"/>
</dbReference>
<dbReference type="PANTHER" id="PTHR36985:SF1">
    <property type="entry name" value="TRANSLOCATION AND ASSEMBLY MODULE SUBUNIT TAMB"/>
    <property type="match status" value="1"/>
</dbReference>
<keyword evidence="4 6" id="KW-0472">Membrane</keyword>